<dbReference type="AlphaFoldDB" id="A0AAE4SA14"/>
<organism evidence="1 2">
    <name type="scientific">Methanorbis furvi</name>
    <dbReference type="NCBI Taxonomy" id="3028299"/>
    <lineage>
        <taxon>Archaea</taxon>
        <taxon>Methanobacteriati</taxon>
        <taxon>Methanobacteriota</taxon>
        <taxon>Stenosarchaea group</taxon>
        <taxon>Methanomicrobia</taxon>
        <taxon>Methanomicrobiales</taxon>
        <taxon>Methanocorpusculaceae</taxon>
        <taxon>Methanorbis</taxon>
    </lineage>
</organism>
<protein>
    <submittedName>
        <fullName evidence="1">Uncharacterized protein</fullName>
    </submittedName>
</protein>
<proteinExistence type="predicted"/>
<dbReference type="Proteomes" id="UP001273136">
    <property type="component" value="Unassembled WGS sequence"/>
</dbReference>
<accession>A0AAE4SA14</accession>
<name>A0AAE4SA14_9EURY</name>
<dbReference type="RefSeq" id="WP_338094833.1">
    <property type="nucleotide sequence ID" value="NZ_JAWDKA010000009.1"/>
</dbReference>
<evidence type="ECO:0000313" key="1">
    <source>
        <dbReference type="EMBL" id="MDV0442412.1"/>
    </source>
</evidence>
<keyword evidence="2" id="KW-1185">Reference proteome</keyword>
<dbReference type="EMBL" id="JAWDKA010000009">
    <property type="protein sequence ID" value="MDV0442412.1"/>
    <property type="molecule type" value="Genomic_DNA"/>
</dbReference>
<evidence type="ECO:0000313" key="2">
    <source>
        <dbReference type="Proteomes" id="UP001273136"/>
    </source>
</evidence>
<gene>
    <name evidence="1" type="ORF">McpAg1_16520</name>
</gene>
<reference evidence="1" key="1">
    <citation type="submission" date="2023-06" db="EMBL/GenBank/DDBJ databases">
        <title>Genome sequence of Methancorpusculaceae sp. Ag1.</title>
        <authorList>
            <person name="Protasov E."/>
            <person name="Platt K."/>
            <person name="Poehlein A."/>
            <person name="Daniel R."/>
            <person name="Brune A."/>
        </authorList>
    </citation>
    <scope>NUCLEOTIDE SEQUENCE</scope>
    <source>
        <strain evidence="1">Ag1</strain>
    </source>
</reference>
<comment type="caution">
    <text evidence="1">The sequence shown here is derived from an EMBL/GenBank/DDBJ whole genome shotgun (WGS) entry which is preliminary data.</text>
</comment>
<sequence length="149" mass="16192">MKNVDRESGNWELWGKETANPRKSRSLRSLRKSRLLIVALIPPDSGGLVAIATAPANAGRRHSGAAIVEDVDPKCIEIIQLPQTAPDWRRPVFAAAVAIATPLLPAPADGEQRFANAICGASEASEICVDLRFFFPRGHACHFPDQHFS</sequence>